<dbReference type="RefSeq" id="WP_203637117.1">
    <property type="nucleotide sequence ID" value="NZ_BOLS01000011.1"/>
</dbReference>
<feature type="compositionally biased region" description="Basic and acidic residues" evidence="1">
    <location>
        <begin position="88"/>
        <end position="100"/>
    </location>
</feature>
<proteinExistence type="predicted"/>
<evidence type="ECO:0000313" key="3">
    <source>
        <dbReference type="Proteomes" id="UP001597196"/>
    </source>
</evidence>
<organism evidence="2 3">
    <name type="scientific">Lacticaseibacillus mingshuiensis</name>
    <dbReference type="NCBI Taxonomy" id="2799574"/>
    <lineage>
        <taxon>Bacteria</taxon>
        <taxon>Bacillati</taxon>
        <taxon>Bacillota</taxon>
        <taxon>Bacilli</taxon>
        <taxon>Lactobacillales</taxon>
        <taxon>Lactobacillaceae</taxon>
        <taxon>Lacticaseibacillus</taxon>
    </lineage>
</organism>
<feature type="region of interest" description="Disordered" evidence="1">
    <location>
        <begin position="1"/>
        <end position="25"/>
    </location>
</feature>
<accession>A0ABW4CL01</accession>
<reference evidence="3" key="1">
    <citation type="journal article" date="2019" name="Int. J. Syst. Evol. Microbiol.">
        <title>The Global Catalogue of Microorganisms (GCM) 10K type strain sequencing project: providing services to taxonomists for standard genome sequencing and annotation.</title>
        <authorList>
            <consortium name="The Broad Institute Genomics Platform"/>
            <consortium name="The Broad Institute Genome Sequencing Center for Infectious Disease"/>
            <person name="Wu L."/>
            <person name="Ma J."/>
        </authorList>
    </citation>
    <scope>NUCLEOTIDE SEQUENCE [LARGE SCALE GENOMIC DNA]</scope>
    <source>
        <strain evidence="3">CCM 8980</strain>
    </source>
</reference>
<gene>
    <name evidence="2" type="ORF">ACFQ4P_09285</name>
</gene>
<dbReference type="EMBL" id="JBHTOC010000013">
    <property type="protein sequence ID" value="MFD1430440.1"/>
    <property type="molecule type" value="Genomic_DNA"/>
</dbReference>
<dbReference type="Proteomes" id="UP001597196">
    <property type="component" value="Unassembled WGS sequence"/>
</dbReference>
<feature type="region of interest" description="Disordered" evidence="1">
    <location>
        <begin position="77"/>
        <end position="100"/>
    </location>
</feature>
<evidence type="ECO:0000313" key="2">
    <source>
        <dbReference type="EMBL" id="MFD1430440.1"/>
    </source>
</evidence>
<name>A0ABW4CL01_9LACO</name>
<protein>
    <submittedName>
        <fullName evidence="2">Uncharacterized protein</fullName>
    </submittedName>
</protein>
<comment type="caution">
    <text evidence="2">The sequence shown here is derived from an EMBL/GenBank/DDBJ whole genome shotgun (WGS) entry which is preliminary data.</text>
</comment>
<sequence length="100" mass="11249">MLRFESTAHFHGPRDHDYKSDEIDNRSLRTPGPGVLNWCDAVTLFFFSAAGKMQSAFSENGNRAIVLAEIEFRIPAERTPPGGSKYKNFRDGVTPHHDNV</sequence>
<keyword evidence="3" id="KW-1185">Reference proteome</keyword>
<evidence type="ECO:0000256" key="1">
    <source>
        <dbReference type="SAM" id="MobiDB-lite"/>
    </source>
</evidence>